<feature type="compositionally biased region" description="Low complexity" evidence="1">
    <location>
        <begin position="332"/>
        <end position="350"/>
    </location>
</feature>
<feature type="region of interest" description="Disordered" evidence="1">
    <location>
        <begin position="19"/>
        <end position="58"/>
    </location>
</feature>
<sequence>MTVLLGWDPELGMNREHLAMDSEDNNQLSSHTSPSRSPRRQYPVKVEERTPPPIQFPLEPDEEPEAVIFHGWRHPAELQYYAPEDWSQTKIIHYLIANAFSVPSRPTVRGAPFFLVTGINGENTRLPIGYRIPLMFLARFQWLSLKLVLTASSRETEWAEYKFSILHVSRLCSSLLSAAQDYVKVSNEEGVSKGMDRKWRCPTFDRALVRYRLKWFISNPSQVEEFWRTFQEDQYTKDTVKFDWRRWALKGYRGFMLTEVEITNGITAEQFLLGLKQKNDEWFWDTEEEPVLNGIDAWSLKTLALSVSTPANEHPTTYSQSPPVLVFPAVSKPVTPPVSSSSRTETVTNSPRPDTESAMDSNTNILAPSNSVPSSTKDYENESKSGRSPANDTRSSHSTSDVLPLPPWHSSVFLPSTSNATSSQKPNSRKRPGSPLAKKLKNTKRGLRDPTLTSTLVNGKRGKDTSADKSIRRNTNREDENSSDLLYPEDTSDCSNGTPSQMLVDELSPTLVPRISAFHLAQSRPLSNDTPRIIVPSSKTATSGPSSISSITIPHQQVLLPPTPVTASPYPYSLSHPGNSGYTYLPYSVYASASSRPPSTAHSYSPSLLQSISPPSGGSLSPEIIIEVIDSIFAGFAESLSKFSDEIRQAKAESVAEIRESLIATFLNRSPNGRVPEHLGSEGNEGLEDLIRDVVRDEMRKTVREEPILKDLKKDIIDATQREVRDGVRILVATIRSEVVGSENEVVSAKLEQIVNQNREIARQLADLRHGFGKASGTRSTEQRYRRTADNGKRMELDRGTRRIDHPLQHLLGEPEEAEAEVDEEEEQRVSIVNAQKQLAFRACTDVQGSSPFDHGNDNASASSSCPIPANDVLPFRSRRKLGF</sequence>
<feature type="compositionally biased region" description="Basic and acidic residues" evidence="1">
    <location>
        <begin position="781"/>
        <end position="808"/>
    </location>
</feature>
<feature type="compositionally biased region" description="Polar residues" evidence="1">
    <location>
        <begin position="358"/>
        <end position="376"/>
    </location>
</feature>
<protein>
    <submittedName>
        <fullName evidence="2">Uncharacterized protein</fullName>
    </submittedName>
</protein>
<evidence type="ECO:0000256" key="1">
    <source>
        <dbReference type="SAM" id="MobiDB-lite"/>
    </source>
</evidence>
<evidence type="ECO:0000313" key="2">
    <source>
        <dbReference type="EMBL" id="KAJ4466764.1"/>
    </source>
</evidence>
<evidence type="ECO:0000313" key="3">
    <source>
        <dbReference type="Proteomes" id="UP001150266"/>
    </source>
</evidence>
<dbReference type="Proteomes" id="UP001150266">
    <property type="component" value="Unassembled WGS sequence"/>
</dbReference>
<feature type="compositionally biased region" description="Polar residues" evidence="1">
    <location>
        <begin position="413"/>
        <end position="426"/>
    </location>
</feature>
<feature type="region of interest" description="Disordered" evidence="1">
    <location>
        <begin position="332"/>
        <end position="495"/>
    </location>
</feature>
<feature type="region of interest" description="Disordered" evidence="1">
    <location>
        <begin position="772"/>
        <end position="808"/>
    </location>
</feature>
<gene>
    <name evidence="2" type="ORF">J3R30DRAFT_3583508</name>
</gene>
<feature type="compositionally biased region" description="Polar residues" evidence="1">
    <location>
        <begin position="386"/>
        <end position="401"/>
    </location>
</feature>
<name>A0A9W8ZVK7_9AGAR</name>
<dbReference type="EMBL" id="JAOTPV010000051">
    <property type="protein sequence ID" value="KAJ4466764.1"/>
    <property type="molecule type" value="Genomic_DNA"/>
</dbReference>
<keyword evidence="3" id="KW-1185">Reference proteome</keyword>
<organism evidence="2 3">
    <name type="scientific">Lentinula aciculospora</name>
    <dbReference type="NCBI Taxonomy" id="153920"/>
    <lineage>
        <taxon>Eukaryota</taxon>
        <taxon>Fungi</taxon>
        <taxon>Dikarya</taxon>
        <taxon>Basidiomycota</taxon>
        <taxon>Agaricomycotina</taxon>
        <taxon>Agaricomycetes</taxon>
        <taxon>Agaricomycetidae</taxon>
        <taxon>Agaricales</taxon>
        <taxon>Marasmiineae</taxon>
        <taxon>Omphalotaceae</taxon>
        <taxon>Lentinula</taxon>
    </lineage>
</organism>
<proteinExistence type="predicted"/>
<dbReference type="OrthoDB" id="2994626at2759"/>
<dbReference type="AlphaFoldDB" id="A0A9W8ZVK7"/>
<comment type="caution">
    <text evidence="2">The sequence shown here is derived from an EMBL/GenBank/DDBJ whole genome shotgun (WGS) entry which is preliminary data.</text>
</comment>
<accession>A0A9W8ZVK7</accession>
<reference evidence="2" key="1">
    <citation type="submission" date="2022-08" db="EMBL/GenBank/DDBJ databases">
        <title>A Global Phylogenomic Analysis of the Shiitake Genus Lentinula.</title>
        <authorList>
            <consortium name="DOE Joint Genome Institute"/>
            <person name="Sierra-Patev S."/>
            <person name="Min B."/>
            <person name="Naranjo-Ortiz M."/>
            <person name="Looney B."/>
            <person name="Konkel Z."/>
            <person name="Slot J.C."/>
            <person name="Sakamoto Y."/>
            <person name="Steenwyk J.L."/>
            <person name="Rokas A."/>
            <person name="Carro J."/>
            <person name="Camarero S."/>
            <person name="Ferreira P."/>
            <person name="Molpeceres G."/>
            <person name="Ruiz-Duenas F.J."/>
            <person name="Serrano A."/>
            <person name="Henrissat B."/>
            <person name="Drula E."/>
            <person name="Hughes K.W."/>
            <person name="Mata J.L."/>
            <person name="Ishikawa N.K."/>
            <person name="Vargas-Isla R."/>
            <person name="Ushijima S."/>
            <person name="Smith C.A."/>
            <person name="Ahrendt S."/>
            <person name="Andreopoulos W."/>
            <person name="He G."/>
            <person name="Labutti K."/>
            <person name="Lipzen A."/>
            <person name="Ng V."/>
            <person name="Riley R."/>
            <person name="Sandor L."/>
            <person name="Barry K."/>
            <person name="Martinez A.T."/>
            <person name="Xiao Y."/>
            <person name="Gibbons J.G."/>
            <person name="Terashima K."/>
            <person name="Grigoriev I.V."/>
            <person name="Hibbett D.S."/>
        </authorList>
    </citation>
    <scope>NUCLEOTIDE SEQUENCE</scope>
    <source>
        <strain evidence="2">JLM2183</strain>
    </source>
</reference>
<feature type="region of interest" description="Disordered" evidence="1">
    <location>
        <begin position="852"/>
        <end position="872"/>
    </location>
</feature>
<feature type="compositionally biased region" description="Basic residues" evidence="1">
    <location>
        <begin position="427"/>
        <end position="445"/>
    </location>
</feature>
<feature type="compositionally biased region" description="Basic and acidic residues" evidence="1">
    <location>
        <begin position="461"/>
        <end position="480"/>
    </location>
</feature>